<evidence type="ECO:0000256" key="4">
    <source>
        <dbReference type="ARBA" id="ARBA00022989"/>
    </source>
</evidence>
<keyword evidence="4 8" id="KW-1133">Transmembrane helix</keyword>
<evidence type="ECO:0000259" key="9">
    <source>
        <dbReference type="Pfam" id="PF24061"/>
    </source>
</evidence>
<reference evidence="11" key="1">
    <citation type="submission" date="2025-08" db="UniProtKB">
        <authorList>
            <consortium name="RefSeq"/>
        </authorList>
    </citation>
    <scope>IDENTIFICATION</scope>
    <source>
        <strain evidence="11">Aabys</strain>
        <tissue evidence="11">Whole body</tissue>
    </source>
</reference>
<protein>
    <submittedName>
        <fullName evidence="11">Uncharacterized protein LOC131802197</fullName>
    </submittedName>
</protein>
<evidence type="ECO:0000256" key="6">
    <source>
        <dbReference type="ARBA" id="ARBA00023170"/>
    </source>
</evidence>
<comment type="subcellular location">
    <subcellularLocation>
        <location evidence="1">Cell membrane</location>
        <topology evidence="1">Multi-pass membrane protein</topology>
    </subcellularLocation>
</comment>
<evidence type="ECO:0000256" key="2">
    <source>
        <dbReference type="ARBA" id="ARBA00022475"/>
    </source>
</evidence>
<evidence type="ECO:0000313" key="11">
    <source>
        <dbReference type="RefSeq" id="XP_058977803.1"/>
    </source>
</evidence>
<dbReference type="InterPro" id="IPR056198">
    <property type="entry name" value="LBD_receptor"/>
</dbReference>
<dbReference type="GeneID" id="131802197"/>
<keyword evidence="10" id="KW-1185">Reference proteome</keyword>
<organism evidence="10 11">
    <name type="scientific">Musca domestica</name>
    <name type="common">House fly</name>
    <dbReference type="NCBI Taxonomy" id="7370"/>
    <lineage>
        <taxon>Eukaryota</taxon>
        <taxon>Metazoa</taxon>
        <taxon>Ecdysozoa</taxon>
        <taxon>Arthropoda</taxon>
        <taxon>Hexapoda</taxon>
        <taxon>Insecta</taxon>
        <taxon>Pterygota</taxon>
        <taxon>Neoptera</taxon>
        <taxon>Endopterygota</taxon>
        <taxon>Diptera</taxon>
        <taxon>Brachycera</taxon>
        <taxon>Muscomorpha</taxon>
        <taxon>Muscoidea</taxon>
        <taxon>Muscidae</taxon>
        <taxon>Musca</taxon>
    </lineage>
</organism>
<dbReference type="Gene3D" id="3.40.190.10">
    <property type="entry name" value="Periplasmic binding protein-like II"/>
    <property type="match status" value="1"/>
</dbReference>
<gene>
    <name evidence="11" type="primary">LOC131802197</name>
</gene>
<evidence type="ECO:0000256" key="3">
    <source>
        <dbReference type="ARBA" id="ARBA00022692"/>
    </source>
</evidence>
<keyword evidence="6" id="KW-0675">Receptor</keyword>
<dbReference type="Pfam" id="PF24061">
    <property type="entry name" value="LBD_receptor"/>
    <property type="match status" value="1"/>
</dbReference>
<keyword evidence="3 8" id="KW-0812">Transmembrane</keyword>
<keyword evidence="5 8" id="KW-0472">Membrane</keyword>
<dbReference type="Proteomes" id="UP001652621">
    <property type="component" value="Unplaced"/>
</dbReference>
<evidence type="ECO:0000256" key="5">
    <source>
        <dbReference type="ARBA" id="ARBA00023136"/>
    </source>
</evidence>
<evidence type="ECO:0000256" key="8">
    <source>
        <dbReference type="SAM" id="Phobius"/>
    </source>
</evidence>
<dbReference type="SUPFAM" id="SSF53850">
    <property type="entry name" value="Periplasmic binding protein-like II"/>
    <property type="match status" value="1"/>
</dbReference>
<name>A0ABM3UW96_MUSDO</name>
<dbReference type="PANTHER" id="PTHR42643:SF30">
    <property type="entry name" value="IONOTROPIC RECEPTOR 40A-RELATED"/>
    <property type="match status" value="1"/>
</dbReference>
<evidence type="ECO:0000256" key="7">
    <source>
        <dbReference type="ARBA" id="ARBA00023180"/>
    </source>
</evidence>
<feature type="domain" description="Putative ionotropic receptor ligand binding" evidence="9">
    <location>
        <begin position="18"/>
        <end position="221"/>
    </location>
</feature>
<dbReference type="RefSeq" id="XP_058977803.1">
    <property type="nucleotide sequence ID" value="XM_059121820.1"/>
</dbReference>
<dbReference type="InterPro" id="IPR052192">
    <property type="entry name" value="Insect_Ionotropic_Sensory_Rcpt"/>
</dbReference>
<evidence type="ECO:0000256" key="1">
    <source>
        <dbReference type="ARBA" id="ARBA00004651"/>
    </source>
</evidence>
<dbReference type="PANTHER" id="PTHR42643">
    <property type="entry name" value="IONOTROPIC RECEPTOR 20A-RELATED"/>
    <property type="match status" value="1"/>
</dbReference>
<dbReference type="Gene3D" id="1.10.287.70">
    <property type="match status" value="1"/>
</dbReference>
<keyword evidence="7" id="KW-0325">Glycoprotein</keyword>
<feature type="transmembrane region" description="Helical" evidence="8">
    <location>
        <begin position="354"/>
        <end position="373"/>
    </location>
</feature>
<proteinExistence type="predicted"/>
<keyword evidence="2" id="KW-1003">Cell membrane</keyword>
<sequence length="615" mass="71391">MAPFVKILENNNQSSSSLNLPLILATVWIVRNDFDVHTASTVTIGQYAITTHGRQLQNDLIDRVIKGTMSPCPVIMCWVHSEMQIMNDEEKIREFYRSYMNRERSIWFLDSMEAFRKLEKNLLNPYFRYQRNGLYILVYTGLESKRFFTIRNIFERLFYLYITNVNVIMMVEQYAYIYTYYPFTPNRCHSPQPEYVMSYEDIESNENFTLSEGGLFPNRVTNMHGCPVSVVTWTYKPYTYVKRDRKTGAFMGLYGIEGSVVTLLSKHMNFTIVIKQPNPLEPGELFPNGTATGATRMILEHEGNITVMSYILYSERSKRLQPSGSYLRQFYVLVMPLARPLTPFERLLKPFQCLVWFCFDTSFCFAIGFIFYIKLLGKSNLMSFVFGKGNRIPFTNLLNTLFGGVMNSGNMPQKNFARYLLILWMMYTFILRSAYSGELFNIHQDGTGQNNLQTLSEVVANNYTIYTFGVLNSVMRNAIPGGHIKNFNKVETMDKLLRTIGEPESRDKIALAVLDTTANYYNQKNPRRRVHVLKERVIPAPLVFYMPRYSYLRGEASRIVHKIVESGLIRHYTALNLYATESFDKRRESADLSLGVLYFDDFTLSFLQNSSKFGI</sequence>
<accession>A0ABM3UW96</accession>
<evidence type="ECO:0000313" key="10">
    <source>
        <dbReference type="Proteomes" id="UP001652621"/>
    </source>
</evidence>
<feature type="transmembrane region" description="Helical" evidence="8">
    <location>
        <begin position="416"/>
        <end position="435"/>
    </location>
</feature>